<dbReference type="EMBL" id="VYXH01012280">
    <property type="protein sequence ID" value="NWQ98218.1"/>
    <property type="molecule type" value="Genomic_DNA"/>
</dbReference>
<keyword evidence="3" id="KW-1185">Reference proteome</keyword>
<organism evidence="2 3">
    <name type="scientific">Burhinus bistriatus</name>
    <dbReference type="NCBI Taxonomy" id="240201"/>
    <lineage>
        <taxon>Eukaryota</taxon>
        <taxon>Metazoa</taxon>
        <taxon>Chordata</taxon>
        <taxon>Craniata</taxon>
        <taxon>Vertebrata</taxon>
        <taxon>Euteleostomi</taxon>
        <taxon>Archelosauria</taxon>
        <taxon>Archosauria</taxon>
        <taxon>Dinosauria</taxon>
        <taxon>Saurischia</taxon>
        <taxon>Theropoda</taxon>
        <taxon>Coelurosauria</taxon>
        <taxon>Aves</taxon>
        <taxon>Neognathae</taxon>
        <taxon>Neoaves</taxon>
        <taxon>Charadriiformes</taxon>
        <taxon>Burhinidae</taxon>
        <taxon>Burhinus</taxon>
    </lineage>
</organism>
<comment type="caution">
    <text evidence="2">The sequence shown here is derived from an EMBL/GenBank/DDBJ whole genome shotgun (WGS) entry which is preliminary data.</text>
</comment>
<evidence type="ECO:0000313" key="2">
    <source>
        <dbReference type="EMBL" id="NWQ98218.1"/>
    </source>
</evidence>
<gene>
    <name evidence="2" type="primary">Po21</name>
    <name evidence="2" type="ORF">BURBIS_R15727</name>
</gene>
<feature type="non-terminal residue" evidence="2">
    <location>
        <position position="132"/>
    </location>
</feature>
<dbReference type="PROSITE" id="PS50878">
    <property type="entry name" value="RT_POL"/>
    <property type="match status" value="1"/>
</dbReference>
<feature type="domain" description="Reverse transcriptase" evidence="1">
    <location>
        <begin position="1"/>
        <end position="132"/>
    </location>
</feature>
<reference evidence="2 3" key="1">
    <citation type="submission" date="2019-09" db="EMBL/GenBank/DDBJ databases">
        <title>Bird 10,000 Genomes (B10K) Project - Family phase.</title>
        <authorList>
            <person name="Zhang G."/>
        </authorList>
    </citation>
    <scope>NUCLEOTIDE SEQUENCE [LARGE SCALE GENOMIC DNA]</scope>
    <source>
        <strain evidence="2">B10K-DU-001-64</strain>
        <tissue evidence="2">Muscle</tissue>
    </source>
</reference>
<sequence length="132" mass="14625">KAFDTVSHSHIILALKQKGVDDHIIALINNLYYNITTCIDLKNERSDPIGIRIGVKQGDPMSPILFNLAIDPLLCKLEEMGHGFQHGSKTITAMAFADDLVLLSDSWDGMKKNIDILEAFCDLTGLRTQGEK</sequence>
<name>A0A7K4TJN3_9CHAR</name>
<dbReference type="PANTHER" id="PTHR47027">
    <property type="entry name" value="REVERSE TRANSCRIPTASE DOMAIN-CONTAINING PROTEIN"/>
    <property type="match status" value="1"/>
</dbReference>
<proteinExistence type="predicted"/>
<dbReference type="InterPro" id="IPR000477">
    <property type="entry name" value="RT_dom"/>
</dbReference>
<dbReference type="Proteomes" id="UP000574691">
    <property type="component" value="Unassembled WGS sequence"/>
</dbReference>
<dbReference type="InterPro" id="IPR043502">
    <property type="entry name" value="DNA/RNA_pol_sf"/>
</dbReference>
<protein>
    <submittedName>
        <fullName evidence="2">PO21 protein</fullName>
    </submittedName>
</protein>
<feature type="non-terminal residue" evidence="2">
    <location>
        <position position="1"/>
    </location>
</feature>
<dbReference type="PANTHER" id="PTHR47027:SF20">
    <property type="entry name" value="REVERSE TRANSCRIPTASE-LIKE PROTEIN WITH RNA-DIRECTED DNA POLYMERASE DOMAIN"/>
    <property type="match status" value="1"/>
</dbReference>
<dbReference type="AlphaFoldDB" id="A0A7K4TJN3"/>
<evidence type="ECO:0000259" key="1">
    <source>
        <dbReference type="PROSITE" id="PS50878"/>
    </source>
</evidence>
<accession>A0A7K4TJN3</accession>
<dbReference type="SUPFAM" id="SSF56672">
    <property type="entry name" value="DNA/RNA polymerases"/>
    <property type="match status" value="1"/>
</dbReference>
<dbReference type="Pfam" id="PF00078">
    <property type="entry name" value="RVT_1"/>
    <property type="match status" value="1"/>
</dbReference>
<evidence type="ECO:0000313" key="3">
    <source>
        <dbReference type="Proteomes" id="UP000574691"/>
    </source>
</evidence>